<sequence length="123" mass="13732">MFKYTPNPPEAETDDSDPTSPYSTPDSRKLHEAAERALDHYLKPEAPKRRRSRPMFLIAPDMDQESLLAHACESMASANTLLNDFAALLEPPYRNTVLGIAQVVMLGELAVNRALDNIDPPNR</sequence>
<dbReference type="EMBL" id="JAHSTS010000001">
    <property type="protein sequence ID" value="MBV4457876.1"/>
    <property type="molecule type" value="Genomic_DNA"/>
</dbReference>
<evidence type="ECO:0000256" key="1">
    <source>
        <dbReference type="SAM" id="MobiDB-lite"/>
    </source>
</evidence>
<accession>A0ABS6PBM7</accession>
<name>A0ABS6PBM7_9PSED</name>
<comment type="caution">
    <text evidence="2">The sequence shown here is derived from an EMBL/GenBank/DDBJ whole genome shotgun (WGS) entry which is preliminary data.</text>
</comment>
<evidence type="ECO:0000313" key="3">
    <source>
        <dbReference type="Proteomes" id="UP000765224"/>
    </source>
</evidence>
<protein>
    <recommendedName>
        <fullName evidence="4">DUF3077 domain-containing protein</fullName>
    </recommendedName>
</protein>
<proteinExistence type="predicted"/>
<feature type="region of interest" description="Disordered" evidence="1">
    <location>
        <begin position="1"/>
        <end position="29"/>
    </location>
</feature>
<evidence type="ECO:0008006" key="4">
    <source>
        <dbReference type="Google" id="ProtNLM"/>
    </source>
</evidence>
<dbReference type="Proteomes" id="UP000765224">
    <property type="component" value="Unassembled WGS sequence"/>
</dbReference>
<evidence type="ECO:0000313" key="2">
    <source>
        <dbReference type="EMBL" id="MBV4457876.1"/>
    </source>
</evidence>
<dbReference type="RefSeq" id="WP_217891511.1">
    <property type="nucleotide sequence ID" value="NZ_JAHSTS010000001.1"/>
</dbReference>
<reference evidence="2 3" key="1">
    <citation type="submission" date="2021-06" db="EMBL/GenBank/DDBJ databases">
        <title>Updating the genus Pseudomonas: Description of 43 new species and partition of the Pseudomonas putida group.</title>
        <authorList>
            <person name="Girard L."/>
            <person name="Lood C."/>
            <person name="Vandamme P."/>
            <person name="Rokni-Zadeh H."/>
            <person name="Van Noort V."/>
            <person name="Hofte M."/>
            <person name="Lavigne R."/>
            <person name="De Mot R."/>
        </authorList>
    </citation>
    <scope>NUCLEOTIDE SEQUENCE [LARGE SCALE GENOMIC DNA]</scope>
    <source>
        <strain evidence="2 3">COR58</strain>
    </source>
</reference>
<organism evidence="2 3">
    <name type="scientific">Pseudomonas ekonensis</name>
    <dbReference type="NCBI Taxonomy" id="2842353"/>
    <lineage>
        <taxon>Bacteria</taxon>
        <taxon>Pseudomonadati</taxon>
        <taxon>Pseudomonadota</taxon>
        <taxon>Gammaproteobacteria</taxon>
        <taxon>Pseudomonadales</taxon>
        <taxon>Pseudomonadaceae</taxon>
        <taxon>Pseudomonas</taxon>
    </lineage>
</organism>
<gene>
    <name evidence="2" type="ORF">KVG96_07965</name>
</gene>
<keyword evidence="3" id="KW-1185">Reference proteome</keyword>
<dbReference type="Pfam" id="PF19619">
    <property type="entry name" value="DUF6124"/>
    <property type="match status" value="1"/>
</dbReference>